<reference evidence="3" key="2">
    <citation type="submission" date="2015-01" db="EMBL/GenBank/DDBJ databases">
        <title>Evolutionary Origins and Diversification of the Mycorrhizal Mutualists.</title>
        <authorList>
            <consortium name="DOE Joint Genome Institute"/>
            <consortium name="Mycorrhizal Genomics Consortium"/>
            <person name="Kohler A."/>
            <person name="Kuo A."/>
            <person name="Nagy L.G."/>
            <person name="Floudas D."/>
            <person name="Copeland A."/>
            <person name="Barry K.W."/>
            <person name="Cichocki N."/>
            <person name="Veneault-Fourrey C."/>
            <person name="LaButti K."/>
            <person name="Lindquist E.A."/>
            <person name="Lipzen A."/>
            <person name="Lundell T."/>
            <person name="Morin E."/>
            <person name="Murat C."/>
            <person name="Riley R."/>
            <person name="Ohm R."/>
            <person name="Sun H."/>
            <person name="Tunlid A."/>
            <person name="Henrissat B."/>
            <person name="Grigoriev I.V."/>
            <person name="Hibbett D.S."/>
            <person name="Martin F."/>
        </authorList>
    </citation>
    <scope>NUCLEOTIDE SEQUENCE [LARGE SCALE GENOMIC DNA]</scope>
    <source>
        <strain evidence="3">MAFF 305830</strain>
    </source>
</reference>
<dbReference type="SUPFAM" id="SSF81383">
    <property type="entry name" value="F-box domain"/>
    <property type="match status" value="1"/>
</dbReference>
<dbReference type="AlphaFoldDB" id="A0A0C3B4Q8"/>
<dbReference type="EMBL" id="KN824301">
    <property type="protein sequence ID" value="KIM27159.1"/>
    <property type="molecule type" value="Genomic_DNA"/>
</dbReference>
<dbReference type="Proteomes" id="UP000054097">
    <property type="component" value="Unassembled WGS sequence"/>
</dbReference>
<accession>A0A0C3B4Q8</accession>
<reference evidence="2 3" key="1">
    <citation type="submission" date="2014-04" db="EMBL/GenBank/DDBJ databases">
        <authorList>
            <consortium name="DOE Joint Genome Institute"/>
            <person name="Kuo A."/>
            <person name="Zuccaro A."/>
            <person name="Kohler A."/>
            <person name="Nagy L.G."/>
            <person name="Floudas D."/>
            <person name="Copeland A."/>
            <person name="Barry K.W."/>
            <person name="Cichocki N."/>
            <person name="Veneault-Fourrey C."/>
            <person name="LaButti K."/>
            <person name="Lindquist E.A."/>
            <person name="Lipzen A."/>
            <person name="Lundell T."/>
            <person name="Morin E."/>
            <person name="Murat C."/>
            <person name="Sun H."/>
            <person name="Tunlid A."/>
            <person name="Henrissat B."/>
            <person name="Grigoriev I.V."/>
            <person name="Hibbett D.S."/>
            <person name="Martin F."/>
            <person name="Nordberg H.P."/>
            <person name="Cantor M.N."/>
            <person name="Hua S.X."/>
        </authorList>
    </citation>
    <scope>NUCLEOTIDE SEQUENCE [LARGE SCALE GENOMIC DNA]</scope>
    <source>
        <strain evidence="2 3">MAFF 305830</strain>
    </source>
</reference>
<dbReference type="SUPFAM" id="SSF52058">
    <property type="entry name" value="L domain-like"/>
    <property type="match status" value="1"/>
</dbReference>
<dbReference type="HOGENOM" id="CLU_617009_0_0_1"/>
<dbReference type="OrthoDB" id="3023006at2759"/>
<name>A0A0C3B4Q8_SERVB</name>
<organism evidence="2 3">
    <name type="scientific">Serendipita vermifera MAFF 305830</name>
    <dbReference type="NCBI Taxonomy" id="933852"/>
    <lineage>
        <taxon>Eukaryota</taxon>
        <taxon>Fungi</taxon>
        <taxon>Dikarya</taxon>
        <taxon>Basidiomycota</taxon>
        <taxon>Agaricomycotina</taxon>
        <taxon>Agaricomycetes</taxon>
        <taxon>Sebacinales</taxon>
        <taxon>Serendipitaceae</taxon>
        <taxon>Serendipita</taxon>
    </lineage>
</organism>
<evidence type="ECO:0000313" key="3">
    <source>
        <dbReference type="Proteomes" id="UP000054097"/>
    </source>
</evidence>
<dbReference type="Pfam" id="PF12937">
    <property type="entry name" value="F-box-like"/>
    <property type="match status" value="1"/>
</dbReference>
<dbReference type="CDD" id="cd09917">
    <property type="entry name" value="F-box_SF"/>
    <property type="match status" value="1"/>
</dbReference>
<sequence>MRNVKKFNKIQASGVPIHHLPVEIMAMIFHLHIYLHIGSRRTLMLTCKAWYNVAVGNPLLWKKICWSVGNGDPFVVQCQTLEHLARVLDRAGDNLELILAPNGDESDFPDEDIDEFHSHVGKDWLSQCRHLSVSTSYTSEASSQTHVLHRLMHSSSFGSLERLSWRDHIDGSLWVDLSMTDKLATMAPKLKTLDVDPSTLQPPSDQLENLLGKISTLTVDCVNRREGKIPQTRMQHLKHLSISRNLKREPDDEDTLGLRTLVAPRLSSLHLRGEFTFGGFFTPEVLQRITHLSLDQFRTTSQGLLVLPSLKSLTVSGNSLPVVHSITAENLDELRVDIAHDFVTLRTSRKTTIQPRIVRINVECEPKQWVSLVYSACIWSRVEGIHLIFFDGITGIPVLFGHWLSGDDKQSPRFPLLHTFTVRYYDGGQTISSKSQREQNVLHLQSLKRSRTRLGGSNLGRLEVGWHCAKNDYRAMGDCMPEWWMTEWKD</sequence>
<dbReference type="Gene3D" id="3.80.10.10">
    <property type="entry name" value="Ribonuclease Inhibitor"/>
    <property type="match status" value="1"/>
</dbReference>
<feature type="domain" description="F-box" evidence="1">
    <location>
        <begin position="17"/>
        <end position="65"/>
    </location>
</feature>
<evidence type="ECO:0000313" key="2">
    <source>
        <dbReference type="EMBL" id="KIM27159.1"/>
    </source>
</evidence>
<protein>
    <recommendedName>
        <fullName evidence="1">F-box domain-containing protein</fullName>
    </recommendedName>
</protein>
<evidence type="ECO:0000259" key="1">
    <source>
        <dbReference type="Pfam" id="PF12937"/>
    </source>
</evidence>
<gene>
    <name evidence="2" type="ORF">M408DRAFT_24894</name>
</gene>
<proteinExistence type="predicted"/>
<dbReference type="InterPro" id="IPR036047">
    <property type="entry name" value="F-box-like_dom_sf"/>
</dbReference>
<dbReference type="Gene3D" id="1.20.1280.50">
    <property type="match status" value="1"/>
</dbReference>
<dbReference type="InterPro" id="IPR032675">
    <property type="entry name" value="LRR_dom_sf"/>
</dbReference>
<dbReference type="InterPro" id="IPR001810">
    <property type="entry name" value="F-box_dom"/>
</dbReference>
<keyword evidence="3" id="KW-1185">Reference proteome</keyword>